<sequence length="351" mass="38302">MTEQTRWTHRPPGSNWGDFGPDDQCGRLNLITPEKVRQGVAEVHEGLAFCLSLPLDLPGGNVLNPRRHPPVLRPTVRNGKPNLNYRLIGDNPLHNDVVSDDLAVLHLQYSTQWDSFAHVGQMFDADGDGVPEPRYYNGYRAGYDILGPLLAEDAGVPAAGGMRSTSRAQALGIEHMAERCVQGRAVMIDLHAHCGDAREAVGYDRLMRVIDADRVTVEPGDMVCLHTGFAQALIGMGGQPDAERLERTGAVLDGRDERLLQWITDSGLSVLIADNYAVEAHPAAARDVCCATLPLHEHCLFKLGIHLGELWHLTPLAQWLRAHGRHRFLLTAPPLRLPGAVGSPATPVATV</sequence>
<accession>A0AAW9Q500</accession>
<evidence type="ECO:0000313" key="3">
    <source>
        <dbReference type="Proteomes" id="UP001336250"/>
    </source>
</evidence>
<dbReference type="GO" id="GO:0004061">
    <property type="term" value="F:arylformamidase activity"/>
    <property type="evidence" value="ECO:0007669"/>
    <property type="project" value="InterPro"/>
</dbReference>
<evidence type="ECO:0000256" key="1">
    <source>
        <dbReference type="SAM" id="MobiDB-lite"/>
    </source>
</evidence>
<dbReference type="EMBL" id="JAZIBG010000008">
    <property type="protein sequence ID" value="MEF7612561.1"/>
    <property type="molecule type" value="Genomic_DNA"/>
</dbReference>
<name>A0AAW9Q500_9BURK</name>
<dbReference type="SUPFAM" id="SSF102198">
    <property type="entry name" value="Putative cyclase"/>
    <property type="match status" value="1"/>
</dbReference>
<dbReference type="PANTHER" id="PTHR34861:SF10">
    <property type="entry name" value="CYCLASE"/>
    <property type="match status" value="1"/>
</dbReference>
<comment type="caution">
    <text evidence="2">The sequence shown here is derived from an EMBL/GenBank/DDBJ whole genome shotgun (WGS) entry which is preliminary data.</text>
</comment>
<dbReference type="GO" id="GO:0019441">
    <property type="term" value="P:L-tryptophan catabolic process to kynurenine"/>
    <property type="evidence" value="ECO:0007669"/>
    <property type="project" value="InterPro"/>
</dbReference>
<feature type="region of interest" description="Disordered" evidence="1">
    <location>
        <begin position="1"/>
        <end position="20"/>
    </location>
</feature>
<protein>
    <submittedName>
        <fullName evidence="2">Cyclase family protein</fullName>
    </submittedName>
</protein>
<gene>
    <name evidence="2" type="ORF">V4F39_01480</name>
</gene>
<dbReference type="RefSeq" id="WP_332287457.1">
    <property type="nucleotide sequence ID" value="NZ_JAZIBG010000008.1"/>
</dbReference>
<dbReference type="InterPro" id="IPR007325">
    <property type="entry name" value="KFase/CYL"/>
</dbReference>
<proteinExistence type="predicted"/>
<dbReference type="Pfam" id="PF04199">
    <property type="entry name" value="Cyclase"/>
    <property type="match status" value="1"/>
</dbReference>
<reference evidence="2 3" key="1">
    <citation type="submission" date="2024-02" db="EMBL/GenBank/DDBJ databases">
        <title>Genome sequence of Aquincola sp. MAHUQ-54.</title>
        <authorList>
            <person name="Huq M.A."/>
        </authorList>
    </citation>
    <scope>NUCLEOTIDE SEQUENCE [LARGE SCALE GENOMIC DNA]</scope>
    <source>
        <strain evidence="2 3">MAHUQ-54</strain>
    </source>
</reference>
<evidence type="ECO:0000313" key="2">
    <source>
        <dbReference type="EMBL" id="MEF7612561.1"/>
    </source>
</evidence>
<dbReference type="Gene3D" id="3.50.30.50">
    <property type="entry name" value="Putative cyclase"/>
    <property type="match status" value="1"/>
</dbReference>
<dbReference type="PANTHER" id="PTHR34861">
    <property type="match status" value="1"/>
</dbReference>
<dbReference type="AlphaFoldDB" id="A0AAW9Q500"/>
<dbReference type="InterPro" id="IPR037175">
    <property type="entry name" value="KFase_sf"/>
</dbReference>
<keyword evidence="3" id="KW-1185">Reference proteome</keyword>
<dbReference type="Proteomes" id="UP001336250">
    <property type="component" value="Unassembled WGS sequence"/>
</dbReference>
<organism evidence="2 3">
    <name type="scientific">Aquincola agrisoli</name>
    <dbReference type="NCBI Taxonomy" id="3119538"/>
    <lineage>
        <taxon>Bacteria</taxon>
        <taxon>Pseudomonadati</taxon>
        <taxon>Pseudomonadota</taxon>
        <taxon>Betaproteobacteria</taxon>
        <taxon>Burkholderiales</taxon>
        <taxon>Sphaerotilaceae</taxon>
        <taxon>Aquincola</taxon>
    </lineage>
</organism>